<dbReference type="STRING" id="1850517.A8708_31260"/>
<evidence type="ECO:0000313" key="3">
    <source>
        <dbReference type="Proteomes" id="UP000078454"/>
    </source>
</evidence>
<gene>
    <name evidence="2" type="ORF">A8708_31260</name>
</gene>
<accession>A0A198AJY4</accession>
<evidence type="ECO:0000313" key="2">
    <source>
        <dbReference type="EMBL" id="OAS21351.1"/>
    </source>
</evidence>
<dbReference type="Pfam" id="PF23988">
    <property type="entry name" value="DUF7309"/>
    <property type="match status" value="1"/>
</dbReference>
<feature type="domain" description="DUF7309" evidence="1">
    <location>
        <begin position="11"/>
        <end position="143"/>
    </location>
</feature>
<keyword evidence="3" id="KW-1185">Reference proteome</keyword>
<sequence length="147" mass="16667">MNEMSPTAEQWQGLYEAAAAFKKAECWNYFENVHVFGVENPLNGDIGYCCIMGNGGELYGLAVYFGLETLLGMLSGEEDIDPMFSQHCLMLLFDSRDELYPSELKQIKELGLKFRGANAWPTFRLYEPGFVPWPIQNEGDLTFLSMP</sequence>
<comment type="caution">
    <text evidence="2">The sequence shown here is derived from an EMBL/GenBank/DDBJ whole genome shotgun (WGS) entry which is preliminary data.</text>
</comment>
<organism evidence="2 3">
    <name type="scientific">Paenibacillus oryzisoli</name>
    <dbReference type="NCBI Taxonomy" id="1850517"/>
    <lineage>
        <taxon>Bacteria</taxon>
        <taxon>Bacillati</taxon>
        <taxon>Bacillota</taxon>
        <taxon>Bacilli</taxon>
        <taxon>Bacillales</taxon>
        <taxon>Paenibacillaceae</taxon>
        <taxon>Paenibacillus</taxon>
    </lineage>
</organism>
<evidence type="ECO:0000259" key="1">
    <source>
        <dbReference type="Pfam" id="PF23988"/>
    </source>
</evidence>
<dbReference type="OrthoDB" id="9801392at2"/>
<dbReference type="EMBL" id="LYPB01000049">
    <property type="protein sequence ID" value="OAS21351.1"/>
    <property type="molecule type" value="Genomic_DNA"/>
</dbReference>
<name>A0A198AJY4_9BACL</name>
<dbReference type="RefSeq" id="WP_068662922.1">
    <property type="nucleotide sequence ID" value="NZ_LYPB01000049.1"/>
</dbReference>
<dbReference type="AlphaFoldDB" id="A0A198AJY4"/>
<dbReference type="Proteomes" id="UP000078454">
    <property type="component" value="Unassembled WGS sequence"/>
</dbReference>
<protein>
    <recommendedName>
        <fullName evidence="1">DUF7309 domain-containing protein</fullName>
    </recommendedName>
</protein>
<reference evidence="2 3" key="1">
    <citation type="submission" date="2016-05" db="EMBL/GenBank/DDBJ databases">
        <title>Paenibacillus sp. 1ZS3-15 nov., isolated from the rhizosphere soil.</title>
        <authorList>
            <person name="Zhang X.X."/>
            <person name="Zhang J."/>
        </authorList>
    </citation>
    <scope>NUCLEOTIDE SEQUENCE [LARGE SCALE GENOMIC DNA]</scope>
    <source>
        <strain evidence="2 3">1ZS3-15</strain>
    </source>
</reference>
<dbReference type="InterPro" id="IPR055733">
    <property type="entry name" value="DUF7309"/>
</dbReference>
<proteinExistence type="predicted"/>